<dbReference type="GO" id="GO:1902201">
    <property type="term" value="P:negative regulation of bacterial-type flagellum-dependent cell motility"/>
    <property type="evidence" value="ECO:0007669"/>
    <property type="project" value="TreeGrafter"/>
</dbReference>
<organism evidence="6 7">
    <name type="scientific">Roseibium aggregatum</name>
    <dbReference type="NCBI Taxonomy" id="187304"/>
    <lineage>
        <taxon>Bacteria</taxon>
        <taxon>Pseudomonadati</taxon>
        <taxon>Pseudomonadota</taxon>
        <taxon>Alphaproteobacteria</taxon>
        <taxon>Hyphomicrobiales</taxon>
        <taxon>Stappiaceae</taxon>
        <taxon>Roseibium</taxon>
    </lineage>
</organism>
<dbReference type="Gene3D" id="3.30.70.270">
    <property type="match status" value="1"/>
</dbReference>
<protein>
    <recommendedName>
        <fullName evidence="1">diguanylate cyclase</fullName>
        <ecNumber evidence="1">2.7.7.65</ecNumber>
    </recommendedName>
</protein>
<dbReference type="PROSITE" id="PS50885">
    <property type="entry name" value="HAMP"/>
    <property type="match status" value="1"/>
</dbReference>
<dbReference type="SMART" id="SM00304">
    <property type="entry name" value="HAMP"/>
    <property type="match status" value="1"/>
</dbReference>
<dbReference type="RefSeq" id="WP_190289995.1">
    <property type="nucleotide sequence ID" value="NZ_JABFCZ010000003.1"/>
</dbReference>
<keyword evidence="3" id="KW-1133">Transmembrane helix</keyword>
<accession>A0A926S3H5</accession>
<dbReference type="Proteomes" id="UP000598467">
    <property type="component" value="Unassembled WGS sequence"/>
</dbReference>
<dbReference type="NCBIfam" id="TIGR00254">
    <property type="entry name" value="GGDEF"/>
    <property type="match status" value="1"/>
</dbReference>
<feature type="transmembrane region" description="Helical" evidence="3">
    <location>
        <begin position="12"/>
        <end position="36"/>
    </location>
</feature>
<dbReference type="InterPro" id="IPR003660">
    <property type="entry name" value="HAMP_dom"/>
</dbReference>
<evidence type="ECO:0000256" key="2">
    <source>
        <dbReference type="ARBA" id="ARBA00034247"/>
    </source>
</evidence>
<dbReference type="SUPFAM" id="SSF158472">
    <property type="entry name" value="HAMP domain-like"/>
    <property type="match status" value="1"/>
</dbReference>
<dbReference type="AlphaFoldDB" id="A0A926S3H5"/>
<dbReference type="CDD" id="cd01949">
    <property type="entry name" value="GGDEF"/>
    <property type="match status" value="1"/>
</dbReference>
<name>A0A926S3H5_9HYPH</name>
<dbReference type="SUPFAM" id="SSF55073">
    <property type="entry name" value="Nucleotide cyclase"/>
    <property type="match status" value="1"/>
</dbReference>
<evidence type="ECO:0000313" key="7">
    <source>
        <dbReference type="Proteomes" id="UP000598467"/>
    </source>
</evidence>
<evidence type="ECO:0000256" key="1">
    <source>
        <dbReference type="ARBA" id="ARBA00012528"/>
    </source>
</evidence>
<comment type="catalytic activity">
    <reaction evidence="2">
        <text>2 GTP = 3',3'-c-di-GMP + 2 diphosphate</text>
        <dbReference type="Rhea" id="RHEA:24898"/>
        <dbReference type="ChEBI" id="CHEBI:33019"/>
        <dbReference type="ChEBI" id="CHEBI:37565"/>
        <dbReference type="ChEBI" id="CHEBI:58805"/>
        <dbReference type="EC" id="2.7.7.65"/>
    </reaction>
</comment>
<keyword evidence="3" id="KW-0472">Membrane</keyword>
<dbReference type="Gene3D" id="6.10.340.10">
    <property type="match status" value="1"/>
</dbReference>
<dbReference type="FunFam" id="3.30.70.270:FF:000001">
    <property type="entry name" value="Diguanylate cyclase domain protein"/>
    <property type="match status" value="1"/>
</dbReference>
<feature type="domain" description="HAMP" evidence="4">
    <location>
        <begin position="210"/>
        <end position="262"/>
    </location>
</feature>
<feature type="transmembrane region" description="Helical" evidence="3">
    <location>
        <begin position="187"/>
        <end position="208"/>
    </location>
</feature>
<reference evidence="6" key="1">
    <citation type="submission" date="2020-05" db="EMBL/GenBank/DDBJ databases">
        <title>Identification of trans-AT polyketide cluster in two marine bacteria, producers of a novel glutaramide-containing polyketide sesbanimide D and analogs.</title>
        <authorList>
            <person name="Kacar D."/>
            <person name="Rodriguez P."/>
            <person name="Canedo L."/>
            <person name="Gonzalez E."/>
            <person name="Galan B."/>
            <person name="De La Calle F."/>
            <person name="Garcia J.L."/>
        </authorList>
    </citation>
    <scope>NUCLEOTIDE SEQUENCE</scope>
    <source>
        <strain evidence="6">PHM038</strain>
    </source>
</reference>
<dbReference type="PANTHER" id="PTHR45138:SF9">
    <property type="entry name" value="DIGUANYLATE CYCLASE DGCM-RELATED"/>
    <property type="match status" value="1"/>
</dbReference>
<dbReference type="EMBL" id="JABFCZ010000003">
    <property type="protein sequence ID" value="MBD1545333.1"/>
    <property type="molecule type" value="Genomic_DNA"/>
</dbReference>
<dbReference type="Pfam" id="PF00990">
    <property type="entry name" value="GGDEF"/>
    <property type="match status" value="1"/>
</dbReference>
<dbReference type="PROSITE" id="PS50887">
    <property type="entry name" value="GGDEF"/>
    <property type="match status" value="1"/>
</dbReference>
<dbReference type="CDD" id="cd06225">
    <property type="entry name" value="HAMP"/>
    <property type="match status" value="1"/>
</dbReference>
<dbReference type="GO" id="GO:0052621">
    <property type="term" value="F:diguanylate cyclase activity"/>
    <property type="evidence" value="ECO:0007669"/>
    <property type="project" value="UniProtKB-EC"/>
</dbReference>
<keyword evidence="3" id="KW-0812">Transmembrane</keyword>
<dbReference type="Pfam" id="PF00672">
    <property type="entry name" value="HAMP"/>
    <property type="match status" value="1"/>
</dbReference>
<dbReference type="InterPro" id="IPR043128">
    <property type="entry name" value="Rev_trsase/Diguanyl_cyclase"/>
</dbReference>
<evidence type="ECO:0000313" key="6">
    <source>
        <dbReference type="EMBL" id="MBD1545333.1"/>
    </source>
</evidence>
<dbReference type="GO" id="GO:0007165">
    <property type="term" value="P:signal transduction"/>
    <property type="evidence" value="ECO:0007669"/>
    <property type="project" value="InterPro"/>
</dbReference>
<dbReference type="GO" id="GO:0005886">
    <property type="term" value="C:plasma membrane"/>
    <property type="evidence" value="ECO:0007669"/>
    <property type="project" value="TreeGrafter"/>
</dbReference>
<dbReference type="EC" id="2.7.7.65" evidence="1"/>
<dbReference type="InterPro" id="IPR000160">
    <property type="entry name" value="GGDEF_dom"/>
</dbReference>
<proteinExistence type="predicted"/>
<sequence length="443" mass="48907">MLRLLKAKSFRFWIGLGAFFALAPLILSAVGGYTLLNYGVIAAFQDVAERQRVQVVPVQNLRILLLDTLAPVDEFLDGADATRLEYRALRTQIETGFSALDKSLQSEPEARDLLARAREDWSAADDDANELISVSVQAGDADALVQVQRFHGQIASATDKLMAVYRQLFEKIENDHDGAHLYYERSLWIAGIAGGVSLSMVIGGIALVSRIMATSVDRLVDGAERFAGGDRDYRIEVQVPHELHRVAEEFNRMITRIQDYEVTLADLAHTDSLTHLPNRRAFDAALNEVLAEAKQMGKTCALMILDIDYFKRINDTYGHAAGDAVLRELGLVMARHLRPSDRSFRIGGEEFSILLPGADLTTGIATAERLRQAVELHDFTYKDISIKLTVSIGVADTNDCFDSLSLVEAADARLYEAKRSGRNRVLASPENPVEAGRRSGSTL</sequence>
<comment type="caution">
    <text evidence="6">The sequence shown here is derived from an EMBL/GenBank/DDBJ whole genome shotgun (WGS) entry which is preliminary data.</text>
</comment>
<feature type="domain" description="GGDEF" evidence="5">
    <location>
        <begin position="298"/>
        <end position="430"/>
    </location>
</feature>
<dbReference type="InterPro" id="IPR029787">
    <property type="entry name" value="Nucleotide_cyclase"/>
</dbReference>
<evidence type="ECO:0000256" key="3">
    <source>
        <dbReference type="SAM" id="Phobius"/>
    </source>
</evidence>
<dbReference type="GO" id="GO:0043709">
    <property type="term" value="P:cell adhesion involved in single-species biofilm formation"/>
    <property type="evidence" value="ECO:0007669"/>
    <property type="project" value="TreeGrafter"/>
</dbReference>
<dbReference type="PANTHER" id="PTHR45138">
    <property type="entry name" value="REGULATORY COMPONENTS OF SENSORY TRANSDUCTION SYSTEM"/>
    <property type="match status" value="1"/>
</dbReference>
<dbReference type="SMART" id="SM00267">
    <property type="entry name" value="GGDEF"/>
    <property type="match status" value="1"/>
</dbReference>
<dbReference type="InterPro" id="IPR050469">
    <property type="entry name" value="Diguanylate_Cyclase"/>
</dbReference>
<evidence type="ECO:0000259" key="5">
    <source>
        <dbReference type="PROSITE" id="PS50887"/>
    </source>
</evidence>
<evidence type="ECO:0000259" key="4">
    <source>
        <dbReference type="PROSITE" id="PS50885"/>
    </source>
</evidence>
<gene>
    <name evidence="6" type="ORF">HK439_03595</name>
</gene>